<dbReference type="SUPFAM" id="SSF52317">
    <property type="entry name" value="Class I glutamine amidotransferase-like"/>
    <property type="match status" value="1"/>
</dbReference>
<dbReference type="AlphaFoldDB" id="A0A2J6TIU5"/>
<dbReference type="STRING" id="1095630.A0A2J6TIU5"/>
<evidence type="ECO:0000313" key="2">
    <source>
        <dbReference type="EMBL" id="PMD62934.1"/>
    </source>
</evidence>
<reference evidence="2 3" key="1">
    <citation type="submission" date="2016-04" db="EMBL/GenBank/DDBJ databases">
        <title>A degradative enzymes factory behind the ericoid mycorrhizal symbiosis.</title>
        <authorList>
            <consortium name="DOE Joint Genome Institute"/>
            <person name="Martino E."/>
            <person name="Morin E."/>
            <person name="Grelet G."/>
            <person name="Kuo A."/>
            <person name="Kohler A."/>
            <person name="Daghino S."/>
            <person name="Barry K."/>
            <person name="Choi C."/>
            <person name="Cichocki N."/>
            <person name="Clum A."/>
            <person name="Copeland A."/>
            <person name="Hainaut M."/>
            <person name="Haridas S."/>
            <person name="Labutti K."/>
            <person name="Lindquist E."/>
            <person name="Lipzen A."/>
            <person name="Khouja H.-R."/>
            <person name="Murat C."/>
            <person name="Ohm R."/>
            <person name="Olson A."/>
            <person name="Spatafora J."/>
            <person name="Veneault-Fourrey C."/>
            <person name="Henrissat B."/>
            <person name="Grigoriev I."/>
            <person name="Martin F."/>
            <person name="Perotto S."/>
        </authorList>
    </citation>
    <scope>NUCLEOTIDE SEQUENCE [LARGE SCALE GENOMIC DNA]</scope>
    <source>
        <strain evidence="2 3">E</strain>
    </source>
</reference>
<dbReference type="PROSITE" id="PS51273">
    <property type="entry name" value="GATASE_TYPE_1"/>
    <property type="match status" value="1"/>
</dbReference>
<organism evidence="2 3">
    <name type="scientific">Hyaloscypha bicolor E</name>
    <dbReference type="NCBI Taxonomy" id="1095630"/>
    <lineage>
        <taxon>Eukaryota</taxon>
        <taxon>Fungi</taxon>
        <taxon>Dikarya</taxon>
        <taxon>Ascomycota</taxon>
        <taxon>Pezizomycotina</taxon>
        <taxon>Leotiomycetes</taxon>
        <taxon>Helotiales</taxon>
        <taxon>Hyaloscyphaceae</taxon>
        <taxon>Hyaloscypha</taxon>
        <taxon>Hyaloscypha bicolor</taxon>
    </lineage>
</organism>
<name>A0A2J6TIU5_9HELO</name>
<dbReference type="FunCoup" id="A0A2J6TIU5">
    <property type="interactions" value="122"/>
</dbReference>
<feature type="domain" description="Glutamine amidotransferase" evidence="1">
    <location>
        <begin position="73"/>
        <end position="204"/>
    </location>
</feature>
<dbReference type="OrthoDB" id="92161at2759"/>
<evidence type="ECO:0000259" key="1">
    <source>
        <dbReference type="Pfam" id="PF00117"/>
    </source>
</evidence>
<dbReference type="CDD" id="cd01741">
    <property type="entry name" value="GATase1_1"/>
    <property type="match status" value="1"/>
</dbReference>
<proteinExistence type="predicted"/>
<keyword evidence="3" id="KW-1185">Reference proteome</keyword>
<evidence type="ECO:0000313" key="3">
    <source>
        <dbReference type="Proteomes" id="UP000235371"/>
    </source>
</evidence>
<dbReference type="Proteomes" id="UP000235371">
    <property type="component" value="Unassembled WGS sequence"/>
</dbReference>
<dbReference type="InterPro" id="IPR029062">
    <property type="entry name" value="Class_I_gatase-like"/>
</dbReference>
<keyword evidence="2" id="KW-0808">Transferase</keyword>
<protein>
    <submittedName>
        <fullName evidence="2">Class I glutamine amidotransferase-like protein</fullName>
    </submittedName>
</protein>
<sequence length="252" mass="27904">MASLPLRIAVLECDTPQPGTRSKYGGYGGVFTSFLKSGADALHYPGLTSSSGLHITSYNVVDDPSNYPSLASIDAILITGSRHDSFSSSPWILKLLSFTEQVLRQRRVRVIGVCFGHQIVGRAMGARLGRNARGWEASVTPMDLTKRGQEIFGQNTLAIHQMHRDIMFAYPEGVEPLAYTDKCAVQGMYAPKRLIAIQGHPEFNEEIVRELLLVRHAAKVFDDEVFEDAMGRVDKYQDGVVVAKAFLKFLLE</sequence>
<dbReference type="EMBL" id="KZ613783">
    <property type="protein sequence ID" value="PMD62934.1"/>
    <property type="molecule type" value="Genomic_DNA"/>
</dbReference>
<dbReference type="PANTHER" id="PTHR42695:SF5">
    <property type="entry name" value="GLUTAMINE AMIDOTRANSFERASE YLR126C-RELATED"/>
    <property type="match status" value="1"/>
</dbReference>
<dbReference type="InterPro" id="IPR017926">
    <property type="entry name" value="GATASE"/>
</dbReference>
<keyword evidence="2" id="KW-0315">Glutamine amidotransferase</keyword>
<dbReference type="GeneID" id="36587930"/>
<gene>
    <name evidence="2" type="ORF">K444DRAFT_610960</name>
</gene>
<accession>A0A2J6TIU5</accession>
<dbReference type="InParanoid" id="A0A2J6TIU5"/>
<dbReference type="GO" id="GO:0005829">
    <property type="term" value="C:cytosol"/>
    <property type="evidence" value="ECO:0007669"/>
    <property type="project" value="TreeGrafter"/>
</dbReference>
<dbReference type="PANTHER" id="PTHR42695">
    <property type="entry name" value="GLUTAMINE AMIDOTRANSFERASE YLR126C-RELATED"/>
    <property type="match status" value="1"/>
</dbReference>
<dbReference type="InterPro" id="IPR044992">
    <property type="entry name" value="ChyE-like"/>
</dbReference>
<dbReference type="Gene3D" id="3.40.50.880">
    <property type="match status" value="1"/>
</dbReference>
<dbReference type="GO" id="GO:0005634">
    <property type="term" value="C:nucleus"/>
    <property type="evidence" value="ECO:0007669"/>
    <property type="project" value="TreeGrafter"/>
</dbReference>
<dbReference type="RefSeq" id="XP_024739838.1">
    <property type="nucleotide sequence ID" value="XM_024879853.1"/>
</dbReference>
<dbReference type="GO" id="GO:0016740">
    <property type="term" value="F:transferase activity"/>
    <property type="evidence" value="ECO:0007669"/>
    <property type="project" value="UniProtKB-KW"/>
</dbReference>
<dbReference type="Pfam" id="PF00117">
    <property type="entry name" value="GATase"/>
    <property type="match status" value="1"/>
</dbReference>